<evidence type="ECO:0000313" key="2">
    <source>
        <dbReference type="Proteomes" id="UP001153620"/>
    </source>
</evidence>
<evidence type="ECO:0000313" key="1">
    <source>
        <dbReference type="EMBL" id="CAG9811080.1"/>
    </source>
</evidence>
<protein>
    <submittedName>
        <fullName evidence="1">Uncharacterized protein</fullName>
    </submittedName>
</protein>
<gene>
    <name evidence="1" type="ORF">CHIRRI_LOCUS13889</name>
</gene>
<reference evidence="1" key="1">
    <citation type="submission" date="2022-01" db="EMBL/GenBank/DDBJ databases">
        <authorList>
            <person name="King R."/>
        </authorList>
    </citation>
    <scope>NUCLEOTIDE SEQUENCE</scope>
</reference>
<keyword evidence="2" id="KW-1185">Reference proteome</keyword>
<proteinExistence type="predicted"/>
<name>A0A9N9S8P8_9DIPT</name>
<reference evidence="1" key="2">
    <citation type="submission" date="2022-10" db="EMBL/GenBank/DDBJ databases">
        <authorList>
            <consortium name="ENA_rothamsted_submissions"/>
            <consortium name="culmorum"/>
            <person name="King R."/>
        </authorList>
    </citation>
    <scope>NUCLEOTIDE SEQUENCE</scope>
</reference>
<sequence>MKETPPATKYTLVDMLETTIQRCIKLKLDIRDSSHIPDKEVDRKVFSMTRIVTGKSREMKEAYAVMLAAPLCNYYVDEYFKDMFEDLMVLFKSDFYEEHLDCFRNFNINNFDTADEDCTEIFGEFTKHYYLNPIDIVRNLIDNHNYPYCIENIAIKNAMYNYKAVIYANTNPYGFHRIVIRNEFVDMMKNSNQDALDCILMDLNLSKVEKLNWKSLNEV</sequence>
<dbReference type="Proteomes" id="UP001153620">
    <property type="component" value="Chromosome 4"/>
</dbReference>
<dbReference type="AlphaFoldDB" id="A0A9N9S8P8"/>
<accession>A0A9N9S8P8</accession>
<organism evidence="1 2">
    <name type="scientific">Chironomus riparius</name>
    <dbReference type="NCBI Taxonomy" id="315576"/>
    <lineage>
        <taxon>Eukaryota</taxon>
        <taxon>Metazoa</taxon>
        <taxon>Ecdysozoa</taxon>
        <taxon>Arthropoda</taxon>
        <taxon>Hexapoda</taxon>
        <taxon>Insecta</taxon>
        <taxon>Pterygota</taxon>
        <taxon>Neoptera</taxon>
        <taxon>Endopterygota</taxon>
        <taxon>Diptera</taxon>
        <taxon>Nematocera</taxon>
        <taxon>Chironomoidea</taxon>
        <taxon>Chironomidae</taxon>
        <taxon>Chironominae</taxon>
        <taxon>Chironomus</taxon>
    </lineage>
</organism>
<dbReference type="EMBL" id="OU895880">
    <property type="protein sequence ID" value="CAG9811080.1"/>
    <property type="molecule type" value="Genomic_DNA"/>
</dbReference>